<dbReference type="InParanoid" id="A0A6C2YQD1"/>
<dbReference type="AlphaFoldDB" id="A0A6C2YQD1"/>
<dbReference type="Proteomes" id="UP000464378">
    <property type="component" value="Chromosome"/>
</dbReference>
<dbReference type="InterPro" id="IPR014923">
    <property type="entry name" value="DUF1802"/>
</dbReference>
<evidence type="ECO:0000313" key="1">
    <source>
        <dbReference type="EMBL" id="VIP03531.1"/>
    </source>
</evidence>
<name>A0A6C2YQD1_9BACT</name>
<protein>
    <recommendedName>
        <fullName evidence="3">DUF1802 family protein</fullName>
    </recommendedName>
</protein>
<dbReference type="EMBL" id="LR586016">
    <property type="protein sequence ID" value="VIP03531.1"/>
    <property type="molecule type" value="Genomic_DNA"/>
</dbReference>
<reference evidence="1" key="1">
    <citation type="submission" date="2019-04" db="EMBL/GenBank/DDBJ databases">
        <authorList>
            <consortium name="Science for Life Laboratories"/>
        </authorList>
    </citation>
    <scope>NUCLEOTIDE SEQUENCE</scope>
    <source>
        <strain evidence="1">MBLW1</strain>
    </source>
</reference>
<dbReference type="Pfam" id="PF08819">
    <property type="entry name" value="DUF1802"/>
    <property type="match status" value="1"/>
</dbReference>
<dbReference type="EMBL" id="LR593887">
    <property type="protein sequence ID" value="VTS04430.1"/>
    <property type="molecule type" value="Genomic_DNA"/>
</dbReference>
<sequence length="190" mass="21772">MLNMACKEWAIICDALGSGEQILILRKGGIAEADDGPFRAEHERFWLYPTFVHQQETGVVPEALPRLHELIAARPPAHEIHLQQFAEVKFVQELRNFDTVTRLSRWHRWSESALQTRFQYRMPGLVLLALRIYRIPQPHIIPVRPEYDGCKSWVPLAESLSTEHATPVLADDAFEQQLATIILAAQSTNR</sequence>
<accession>A0A6C2YQD1</accession>
<evidence type="ECO:0000313" key="2">
    <source>
        <dbReference type="Proteomes" id="UP000464378"/>
    </source>
</evidence>
<organism evidence="1">
    <name type="scientific">Tuwongella immobilis</name>
    <dbReference type="NCBI Taxonomy" id="692036"/>
    <lineage>
        <taxon>Bacteria</taxon>
        <taxon>Pseudomonadati</taxon>
        <taxon>Planctomycetota</taxon>
        <taxon>Planctomycetia</taxon>
        <taxon>Gemmatales</taxon>
        <taxon>Gemmataceae</taxon>
        <taxon>Tuwongella</taxon>
    </lineage>
</organism>
<dbReference type="RefSeq" id="WP_162658658.1">
    <property type="nucleotide sequence ID" value="NZ_LR593887.1"/>
</dbReference>
<keyword evidence="2" id="KW-1185">Reference proteome</keyword>
<proteinExistence type="predicted"/>
<dbReference type="KEGG" id="tim:GMBLW1_04290"/>
<gene>
    <name evidence="1" type="ORF">GMBLW1_04290</name>
</gene>
<evidence type="ECO:0008006" key="3">
    <source>
        <dbReference type="Google" id="ProtNLM"/>
    </source>
</evidence>